<keyword evidence="1" id="KW-0805">Transcription regulation</keyword>
<dbReference type="EMBL" id="BMXK01000004">
    <property type="protein sequence ID" value="GHD03779.1"/>
    <property type="molecule type" value="Genomic_DNA"/>
</dbReference>
<feature type="transmembrane region" description="Helical" evidence="4">
    <location>
        <begin position="104"/>
        <end position="127"/>
    </location>
</feature>
<comment type="caution">
    <text evidence="6">The sequence shown here is derived from an EMBL/GenBank/DDBJ whole genome shotgun (WGS) entry which is preliminary data.</text>
</comment>
<organism evidence="6 7">
    <name type="scientific">Zhihengliuella salsuginis</name>
    <dbReference type="NCBI Taxonomy" id="578222"/>
    <lineage>
        <taxon>Bacteria</taxon>
        <taxon>Bacillati</taxon>
        <taxon>Actinomycetota</taxon>
        <taxon>Actinomycetes</taxon>
        <taxon>Micrococcales</taxon>
        <taxon>Micrococcaceae</taxon>
        <taxon>Zhihengliuella</taxon>
    </lineage>
</organism>
<keyword evidence="7" id="KW-1185">Reference proteome</keyword>
<feature type="region of interest" description="Disordered" evidence="3">
    <location>
        <begin position="130"/>
        <end position="151"/>
    </location>
</feature>
<accession>A0ABQ3GER2</accession>
<keyword evidence="4" id="KW-0812">Transmembrane</keyword>
<sequence>MRRWLDAYVLGELSERQAERFESHVARCADCRVELEQHRRRATRAARYTSALPVVSARPGERRAGQPGSAYAVAVGADTGPNDTVSGTPRAAWTPEGRSFWREAVPVIAVLAVCGLLAVFLSTAWALGGGNASSRSAAPVTAEWDETGRELSTQTVTDLRRAGWNLPSLNMVGYQLGSAVGSTVDGVPRVTLTYAGPAGDVVVSEQRKLAPVLGSASAQVPNGAAGEDGAATTPGSPGGPAPAGALSASVGADSSNTSLVDTANAVYEVTFPADEAGRDVVVNRIMLTENSQLEHAPAQPDSALARLGKGLARMGVLEVVD</sequence>
<dbReference type="Proteomes" id="UP000642819">
    <property type="component" value="Unassembled WGS sequence"/>
</dbReference>
<dbReference type="InterPro" id="IPR027383">
    <property type="entry name" value="Znf_put"/>
</dbReference>
<name>A0ABQ3GER2_9MICC</name>
<evidence type="ECO:0000256" key="4">
    <source>
        <dbReference type="SAM" id="Phobius"/>
    </source>
</evidence>
<evidence type="ECO:0000259" key="5">
    <source>
        <dbReference type="Pfam" id="PF13490"/>
    </source>
</evidence>
<protein>
    <recommendedName>
        <fullName evidence="5">Putative zinc-finger domain-containing protein</fullName>
    </recommendedName>
</protein>
<evidence type="ECO:0000256" key="1">
    <source>
        <dbReference type="ARBA" id="ARBA00023015"/>
    </source>
</evidence>
<evidence type="ECO:0000256" key="2">
    <source>
        <dbReference type="ARBA" id="ARBA00023163"/>
    </source>
</evidence>
<dbReference type="Gene3D" id="1.10.10.1320">
    <property type="entry name" value="Anti-sigma factor, zinc-finger domain"/>
    <property type="match status" value="1"/>
</dbReference>
<evidence type="ECO:0000256" key="3">
    <source>
        <dbReference type="SAM" id="MobiDB-lite"/>
    </source>
</evidence>
<keyword evidence="2" id="KW-0804">Transcription</keyword>
<gene>
    <name evidence="6" type="ORF">GCM10008096_10270</name>
</gene>
<evidence type="ECO:0000313" key="7">
    <source>
        <dbReference type="Proteomes" id="UP000642819"/>
    </source>
</evidence>
<dbReference type="Pfam" id="PF13490">
    <property type="entry name" value="zf-HC2"/>
    <property type="match status" value="1"/>
</dbReference>
<dbReference type="RefSeq" id="WP_189349066.1">
    <property type="nucleotide sequence ID" value="NZ_BMXK01000004.1"/>
</dbReference>
<dbReference type="InterPro" id="IPR041916">
    <property type="entry name" value="Anti_sigma_zinc_sf"/>
</dbReference>
<feature type="region of interest" description="Disordered" evidence="3">
    <location>
        <begin position="214"/>
        <end position="254"/>
    </location>
</feature>
<feature type="compositionally biased region" description="Low complexity" evidence="3">
    <location>
        <begin position="242"/>
        <end position="252"/>
    </location>
</feature>
<keyword evidence="4" id="KW-0472">Membrane</keyword>
<keyword evidence="4" id="KW-1133">Transmembrane helix</keyword>
<proteinExistence type="predicted"/>
<feature type="domain" description="Putative zinc-finger" evidence="5">
    <location>
        <begin position="2"/>
        <end position="32"/>
    </location>
</feature>
<reference evidence="7" key="1">
    <citation type="journal article" date="2019" name="Int. J. Syst. Evol. Microbiol.">
        <title>The Global Catalogue of Microorganisms (GCM) 10K type strain sequencing project: providing services to taxonomists for standard genome sequencing and annotation.</title>
        <authorList>
            <consortium name="The Broad Institute Genomics Platform"/>
            <consortium name="The Broad Institute Genome Sequencing Center for Infectious Disease"/>
            <person name="Wu L."/>
            <person name="Ma J."/>
        </authorList>
    </citation>
    <scope>NUCLEOTIDE SEQUENCE [LARGE SCALE GENOMIC DNA]</scope>
    <source>
        <strain evidence="7">KCTC 19466</strain>
    </source>
</reference>
<evidence type="ECO:0000313" key="6">
    <source>
        <dbReference type="EMBL" id="GHD03779.1"/>
    </source>
</evidence>